<evidence type="ECO:0000259" key="3">
    <source>
        <dbReference type="Pfam" id="PF25583"/>
    </source>
</evidence>
<dbReference type="Pfam" id="PF08279">
    <property type="entry name" value="HTH_11"/>
    <property type="match status" value="1"/>
</dbReference>
<dbReference type="Pfam" id="PF25583">
    <property type="entry name" value="WCX"/>
    <property type="match status" value="1"/>
</dbReference>
<dbReference type="PROSITE" id="PS52050">
    <property type="entry name" value="WYL"/>
    <property type="match status" value="1"/>
</dbReference>
<comment type="caution">
    <text evidence="4">The sequence shown here is derived from an EMBL/GenBank/DDBJ whole genome shotgun (WGS) entry which is preliminary data.</text>
</comment>
<dbReference type="PANTHER" id="PTHR34580">
    <property type="match status" value="1"/>
</dbReference>
<dbReference type="Pfam" id="PF13280">
    <property type="entry name" value="WYL"/>
    <property type="match status" value="1"/>
</dbReference>
<sequence>MERHTYIRLAKIDELIRGKRYPNCRKMAEEFEVSQRTILRDIEAMKDSLGAPILFSKEKNGYYYGSSGFSLPELKLSEGELLAVLLGAEIMSKYKNTPFEAAISRAFEKLQLLLPNSVTINPTKIDEFISFDIRQTRELDKESAKVFEVLVKAIKDKNGVEVNYYVIGRNAMQKRVIDPYHLRHTQGSWYLIGYCHLRKDIRTFSVNQIKGIKALPQKFEVQKDFSVEKFFADSWSFQEGGSITKVVVKLDKAVARWFVDRKLHASQQTKENKDGSLTLTFKVAGTNEIKRWILSQGHWAKMIEPESLRKEIREETRRMYNK</sequence>
<name>A0A833L030_UNCSA</name>
<dbReference type="Gene3D" id="1.10.10.10">
    <property type="entry name" value="Winged helix-like DNA-binding domain superfamily/Winged helix DNA-binding domain"/>
    <property type="match status" value="1"/>
</dbReference>
<evidence type="ECO:0000313" key="4">
    <source>
        <dbReference type="EMBL" id="KAF0133203.1"/>
    </source>
</evidence>
<dbReference type="InterPro" id="IPR013196">
    <property type="entry name" value="HTH_11"/>
</dbReference>
<feature type="domain" description="WYL" evidence="2">
    <location>
        <begin position="146"/>
        <end position="213"/>
    </location>
</feature>
<accession>A0A833L030</accession>
<dbReference type="InterPro" id="IPR036388">
    <property type="entry name" value="WH-like_DNA-bd_sf"/>
</dbReference>
<gene>
    <name evidence="4" type="ORF">FD145_1404</name>
</gene>
<feature type="domain" description="Helix-turn-helix type 11" evidence="1">
    <location>
        <begin position="14"/>
        <end position="62"/>
    </location>
</feature>
<dbReference type="InterPro" id="IPR026881">
    <property type="entry name" value="WYL_dom"/>
</dbReference>
<dbReference type="InterPro" id="IPR051534">
    <property type="entry name" value="CBASS_pafABC_assoc_protein"/>
</dbReference>
<dbReference type="InterPro" id="IPR057727">
    <property type="entry name" value="WCX_dom"/>
</dbReference>
<evidence type="ECO:0000259" key="1">
    <source>
        <dbReference type="Pfam" id="PF08279"/>
    </source>
</evidence>
<proteinExistence type="predicted"/>
<evidence type="ECO:0000313" key="5">
    <source>
        <dbReference type="Proteomes" id="UP000488506"/>
    </source>
</evidence>
<reference evidence="4 5" key="1">
    <citation type="submission" date="2019-12" db="EMBL/GenBank/DDBJ databases">
        <authorList>
            <person name="Wolfe R."/>
            <person name="Danczak R."/>
            <person name="Wilkins M."/>
        </authorList>
    </citation>
    <scope>NUCLEOTIDE SEQUENCE [LARGE SCALE GENOMIC DNA]</scope>
    <source>
        <strain evidence="4">X2_MaxBin.013</strain>
    </source>
</reference>
<dbReference type="Proteomes" id="UP000488506">
    <property type="component" value="Unassembled WGS sequence"/>
</dbReference>
<protein>
    <submittedName>
        <fullName evidence="4">Regulatory protein DeoR</fullName>
    </submittedName>
</protein>
<dbReference type="EMBL" id="WPAF01000032">
    <property type="protein sequence ID" value="KAF0133203.1"/>
    <property type="molecule type" value="Genomic_DNA"/>
</dbReference>
<feature type="domain" description="WCX" evidence="3">
    <location>
        <begin position="244"/>
        <end position="319"/>
    </location>
</feature>
<dbReference type="AlphaFoldDB" id="A0A833L030"/>
<dbReference type="PANTHER" id="PTHR34580:SF9">
    <property type="entry name" value="SLL5097 PROTEIN"/>
    <property type="match status" value="1"/>
</dbReference>
<dbReference type="InterPro" id="IPR036390">
    <property type="entry name" value="WH_DNA-bd_sf"/>
</dbReference>
<dbReference type="SUPFAM" id="SSF46785">
    <property type="entry name" value="Winged helix' DNA-binding domain"/>
    <property type="match status" value="1"/>
</dbReference>
<evidence type="ECO:0000259" key="2">
    <source>
        <dbReference type="Pfam" id="PF13280"/>
    </source>
</evidence>
<organism evidence="4 5">
    <name type="scientific">Candidatus Saganbacteria bacterium</name>
    <dbReference type="NCBI Taxonomy" id="2575572"/>
    <lineage>
        <taxon>Bacteria</taxon>
        <taxon>Bacillati</taxon>
        <taxon>Saganbacteria</taxon>
    </lineage>
</organism>